<keyword evidence="2" id="KW-1185">Reference proteome</keyword>
<dbReference type="Pfam" id="PF05990">
    <property type="entry name" value="DUF900"/>
    <property type="match status" value="1"/>
</dbReference>
<proteinExistence type="predicted"/>
<protein>
    <recommendedName>
        <fullName evidence="3">Esterase/lipase superfamily enzyme</fullName>
    </recommendedName>
</protein>
<dbReference type="Proteomes" id="UP000184221">
    <property type="component" value="Unassembled WGS sequence"/>
</dbReference>
<dbReference type="SUPFAM" id="SSF53474">
    <property type="entry name" value="alpha/beta-Hydrolases"/>
    <property type="match status" value="1"/>
</dbReference>
<accession>A0A1M5N6Q9</accession>
<reference evidence="1 2" key="1">
    <citation type="submission" date="2016-11" db="EMBL/GenBank/DDBJ databases">
        <authorList>
            <person name="Jaros S."/>
            <person name="Januszkiewicz K."/>
            <person name="Wedrychowicz H."/>
        </authorList>
    </citation>
    <scope>NUCLEOTIDE SEQUENCE [LARGE SCALE GENOMIC DNA]</scope>
    <source>
        <strain evidence="1 2">DSM 29431</strain>
    </source>
</reference>
<evidence type="ECO:0000313" key="1">
    <source>
        <dbReference type="EMBL" id="SHG85244.1"/>
    </source>
</evidence>
<evidence type="ECO:0008006" key="3">
    <source>
        <dbReference type="Google" id="ProtNLM"/>
    </source>
</evidence>
<gene>
    <name evidence="1" type="ORF">SAMN05443551_0791</name>
</gene>
<dbReference type="InterPro" id="IPR029058">
    <property type="entry name" value="AB_hydrolase_fold"/>
</dbReference>
<evidence type="ECO:0000313" key="2">
    <source>
        <dbReference type="Proteomes" id="UP000184221"/>
    </source>
</evidence>
<dbReference type="RefSeq" id="WP_072776176.1">
    <property type="nucleotide sequence ID" value="NZ_FQXC01000001.1"/>
</dbReference>
<dbReference type="InterPro" id="IPR010297">
    <property type="entry name" value="DUF900_hydrolase"/>
</dbReference>
<sequence>MDYVFVARGKRGDGFSNEPSASHFLAVPESASTLAWHQRISKSAWTKAILVEAEGGTPNPNTKGDILFYVHGFNNSQAKVLERHRKIKNGLRHQGFKGVVVSFDWPSADTALNYLEDREDAKLSAFRLVKDGVATFSALQQPDCRIDLHILAHSMGCYVVREAFDDADDRARIAGKSWSVSQIMLAAADLSVDSLSEGNPKSSSLYRHCVRLTNYYNPLDDALSISAVKRLGVAPRAGRNGMADPKHRKGVNVYCGKHFKDSDFGRGPNVGHTWYFDDPVFMEDVFQTISGQLDRAEFRTRVPTDQGNLALIKPL</sequence>
<name>A0A1M5N6Q9_9RHOB</name>
<dbReference type="Gene3D" id="3.40.50.1820">
    <property type="entry name" value="alpha/beta hydrolase"/>
    <property type="match status" value="1"/>
</dbReference>
<dbReference type="STRING" id="996342.SAMN05443551_0791"/>
<dbReference type="AlphaFoldDB" id="A0A1M5N6Q9"/>
<dbReference type="EMBL" id="FQXC01000001">
    <property type="protein sequence ID" value="SHG85244.1"/>
    <property type="molecule type" value="Genomic_DNA"/>
</dbReference>
<organism evidence="1 2">
    <name type="scientific">Marivita hallyeonensis</name>
    <dbReference type="NCBI Taxonomy" id="996342"/>
    <lineage>
        <taxon>Bacteria</taxon>
        <taxon>Pseudomonadati</taxon>
        <taxon>Pseudomonadota</taxon>
        <taxon>Alphaproteobacteria</taxon>
        <taxon>Rhodobacterales</taxon>
        <taxon>Roseobacteraceae</taxon>
        <taxon>Marivita</taxon>
    </lineage>
</organism>
<dbReference type="OrthoDB" id="9797755at2"/>